<dbReference type="EMBL" id="JAOTEM010000003">
    <property type="protein sequence ID" value="MCU7618233.1"/>
    <property type="molecule type" value="Genomic_DNA"/>
</dbReference>
<evidence type="ECO:0000259" key="3">
    <source>
        <dbReference type="Pfam" id="PF18962"/>
    </source>
</evidence>
<dbReference type="NCBIfam" id="TIGR04183">
    <property type="entry name" value="Por_Secre_tail"/>
    <property type="match status" value="1"/>
</dbReference>
<gene>
    <name evidence="4" type="ORF">NZ698_13570</name>
</gene>
<keyword evidence="1 2" id="KW-0732">Signal</keyword>
<evidence type="ECO:0000313" key="5">
    <source>
        <dbReference type="Proteomes" id="UP001208649"/>
    </source>
</evidence>
<dbReference type="Pfam" id="PF18962">
    <property type="entry name" value="Por_Secre_tail"/>
    <property type="match status" value="1"/>
</dbReference>
<feature type="chain" id="PRO_5045642322" evidence="2">
    <location>
        <begin position="25"/>
        <end position="868"/>
    </location>
</feature>
<organism evidence="4 5">
    <name type="scientific">Chryseobacterium edaphi</name>
    <dbReference type="NCBI Taxonomy" id="2976532"/>
    <lineage>
        <taxon>Bacteria</taxon>
        <taxon>Pseudomonadati</taxon>
        <taxon>Bacteroidota</taxon>
        <taxon>Flavobacteriia</taxon>
        <taxon>Flavobacteriales</taxon>
        <taxon>Weeksellaceae</taxon>
        <taxon>Chryseobacterium group</taxon>
        <taxon>Chryseobacterium</taxon>
    </lineage>
</organism>
<dbReference type="InterPro" id="IPR028974">
    <property type="entry name" value="TSP_type-3_rpt"/>
</dbReference>
<dbReference type="Gene3D" id="4.10.1080.10">
    <property type="entry name" value="TSP type-3 repeat"/>
    <property type="match status" value="2"/>
</dbReference>
<evidence type="ECO:0000256" key="2">
    <source>
        <dbReference type="SAM" id="SignalP"/>
    </source>
</evidence>
<feature type="signal peptide" evidence="2">
    <location>
        <begin position="1"/>
        <end position="24"/>
    </location>
</feature>
<accession>A0ABT2W8D6</accession>
<dbReference type="SUPFAM" id="SSF103647">
    <property type="entry name" value="TSP type-3 repeat"/>
    <property type="match status" value="1"/>
</dbReference>
<dbReference type="RefSeq" id="WP_263003732.1">
    <property type="nucleotide sequence ID" value="NZ_JAOTEM010000003.1"/>
</dbReference>
<reference evidence="5" key="1">
    <citation type="submission" date="2023-07" db="EMBL/GenBank/DDBJ databases">
        <title>Chryseobacterium sp. strain PBS4-4 Genome sequencing and assembly.</title>
        <authorList>
            <person name="Jung Y."/>
        </authorList>
    </citation>
    <scope>NUCLEOTIDE SEQUENCE [LARGE SCALE GENOMIC DNA]</scope>
    <source>
        <strain evidence="5">PBS4-4</strain>
    </source>
</reference>
<protein>
    <submittedName>
        <fullName evidence="4">T9SS type A sorting domain-containing protein</fullName>
    </submittedName>
</protein>
<keyword evidence="5" id="KW-1185">Reference proteome</keyword>
<name>A0ABT2W8D6_9FLAO</name>
<evidence type="ECO:0000256" key="1">
    <source>
        <dbReference type="ARBA" id="ARBA00022729"/>
    </source>
</evidence>
<evidence type="ECO:0000313" key="4">
    <source>
        <dbReference type="EMBL" id="MCU7618233.1"/>
    </source>
</evidence>
<sequence>MNTNLLKRLAVFVTTLCMSVIMNAQQAYTPIRGIGIEATALKNGLVCLGCYSGDLTPVVDANLNNSVNMGNLVSAIGGNGISVRNRNTSYPAGYITGFNVDLGTSPITATLLSSIVISTYKNGILQESSTSSTLVSVPAFGGSKSRIFFHFKSTKEFDEVRLYQNTGISIFSALNVYYAFAFDPTKVPVENNNICDDLIGGTGFDTNVSSSSNFIAPLSYLYEGQKITDGDKNSAGVVTMPAGLLGSYTVGVLDKNVTYPAGNRAGFVIAPESQNTLISVDVLKNISIETYLYGQLQDSQSYNNGAGFLNIAVLSLGGGKQKLYVNTTKPFNEVRLKINQPLGVNLGAVLVYYAFEEPASCDCKKYLQTNNDSPYKGNLVTMSSSWTGIQSSFLSSLQNAANVVDSNSSNFATFNVTPFSIGARANLTVANDGSVFPIGTYGGFVIDKGGTLFDLGILSSITVSFYNGTMLTESKTGGSLANGRIITSNSDKIYIGMTSTKPFNRMKITINNGLSVSFLQTYRIYNAFVEGDIDRDGVPDCYDQCPNGDDTKDEDGDGIPDACDIQNCNGGDKSTVLDSDNDGIVDSCDLDSDNDGIPDALEEDANKDGLYENDDLDGDILFTSVLGDGIANYLDLDSDNDGILDLFESGIPNSVIDQIDTDHNGVIDVGVAVGTNGIADVLETFPDSGIYKYPVRNKDGDAFADYIDLSSDGNENQLDLYAIGKGDLDQLGGGFITPIIDIDRDGIMDQVDTDTTKKGSPNSPLSPYATFAKNGGTTATAKIADVAKVAKDITVYPNPVKAGENLYIKSAESREEGTYTIFSAQGQLVKSGKFTGNAEVNTSSLTAGLYIIKVDTKATIKAYKIIVK</sequence>
<feature type="domain" description="Secretion system C-terminal sorting" evidence="3">
    <location>
        <begin position="795"/>
        <end position="867"/>
    </location>
</feature>
<proteinExistence type="predicted"/>
<dbReference type="Proteomes" id="UP001208649">
    <property type="component" value="Unassembled WGS sequence"/>
</dbReference>
<dbReference type="InterPro" id="IPR026444">
    <property type="entry name" value="Secre_tail"/>
</dbReference>
<comment type="caution">
    <text evidence="4">The sequence shown here is derived from an EMBL/GenBank/DDBJ whole genome shotgun (WGS) entry which is preliminary data.</text>
</comment>